<keyword evidence="2" id="KW-1185">Reference proteome</keyword>
<evidence type="ECO:0000313" key="2">
    <source>
        <dbReference type="Proteomes" id="UP000198583"/>
    </source>
</evidence>
<gene>
    <name evidence="1" type="ORF">SAMN04488564_102692</name>
</gene>
<sequence length="118" mass="12879">MIVTTELDETSLRQLRVNAVEKLDNAVCTALTDIEAERAREILNEALDGCAAIDAEVQPHVLASVQAAGEHLGHGERMEARTLLTVAHRLLARLPAVIMRDSSPVIAGNRQRWTSSTK</sequence>
<evidence type="ECO:0000313" key="1">
    <source>
        <dbReference type="EMBL" id="SFR05103.1"/>
    </source>
</evidence>
<accession>A0A1I6DI44</accession>
<reference evidence="2" key="1">
    <citation type="submission" date="2016-10" db="EMBL/GenBank/DDBJ databases">
        <authorList>
            <person name="Varghese N."/>
            <person name="Submissions S."/>
        </authorList>
    </citation>
    <scope>NUCLEOTIDE SEQUENCE [LARGE SCALE GENOMIC DNA]</scope>
    <source>
        <strain evidence="2">DSM 44232</strain>
    </source>
</reference>
<protein>
    <submittedName>
        <fullName evidence="1">Uncharacterized protein</fullName>
    </submittedName>
</protein>
<name>A0A1I6DI44_9PSEU</name>
<dbReference type="STRING" id="84724.SAMN04488564_102692"/>
<proteinExistence type="predicted"/>
<dbReference type="AlphaFoldDB" id="A0A1I6DI44"/>
<dbReference type="Proteomes" id="UP000198583">
    <property type="component" value="Unassembled WGS sequence"/>
</dbReference>
<organism evidence="1 2">
    <name type="scientific">Lentzea waywayandensis</name>
    <dbReference type="NCBI Taxonomy" id="84724"/>
    <lineage>
        <taxon>Bacteria</taxon>
        <taxon>Bacillati</taxon>
        <taxon>Actinomycetota</taxon>
        <taxon>Actinomycetes</taxon>
        <taxon>Pseudonocardiales</taxon>
        <taxon>Pseudonocardiaceae</taxon>
        <taxon>Lentzea</taxon>
    </lineage>
</organism>
<dbReference type="EMBL" id="FOYL01000002">
    <property type="protein sequence ID" value="SFR05103.1"/>
    <property type="molecule type" value="Genomic_DNA"/>
</dbReference>